<evidence type="ECO:0000256" key="2">
    <source>
        <dbReference type="ARBA" id="ARBA00022741"/>
    </source>
</evidence>
<evidence type="ECO:0000256" key="1">
    <source>
        <dbReference type="ARBA" id="ARBA00022448"/>
    </source>
</evidence>
<keyword evidence="2" id="KW-0547">Nucleotide-binding</keyword>
<organism evidence="5 6">
    <name type="scientific">Paenibacillus piri</name>
    <dbReference type="NCBI Taxonomy" id="2547395"/>
    <lineage>
        <taxon>Bacteria</taxon>
        <taxon>Bacillati</taxon>
        <taxon>Bacillota</taxon>
        <taxon>Bacilli</taxon>
        <taxon>Bacillales</taxon>
        <taxon>Paenibacillaceae</taxon>
        <taxon>Paenibacillus</taxon>
    </lineage>
</organism>
<keyword evidence="1" id="KW-0813">Transport</keyword>
<evidence type="ECO:0000259" key="4">
    <source>
        <dbReference type="PROSITE" id="PS50893"/>
    </source>
</evidence>
<keyword evidence="6" id="KW-1185">Reference proteome</keyword>
<dbReference type="Pfam" id="PF00005">
    <property type="entry name" value="ABC_tran"/>
    <property type="match status" value="1"/>
</dbReference>
<gene>
    <name evidence="5" type="ORF">E1757_12935</name>
</gene>
<comment type="caution">
    <text evidence="5">The sequence shown here is derived from an EMBL/GenBank/DDBJ whole genome shotgun (WGS) entry which is preliminary data.</text>
</comment>
<evidence type="ECO:0000256" key="3">
    <source>
        <dbReference type="ARBA" id="ARBA00022840"/>
    </source>
</evidence>
<dbReference type="EMBL" id="SMRT01000005">
    <property type="protein sequence ID" value="TDF97520.1"/>
    <property type="molecule type" value="Genomic_DNA"/>
</dbReference>
<dbReference type="AlphaFoldDB" id="A0A4R5KRT2"/>
<protein>
    <submittedName>
        <fullName evidence="5">ABC transporter ATP-binding protein</fullName>
    </submittedName>
</protein>
<dbReference type="RefSeq" id="WP_133228632.1">
    <property type="nucleotide sequence ID" value="NZ_SMRT01000005.1"/>
</dbReference>
<dbReference type="SUPFAM" id="SSF52540">
    <property type="entry name" value="P-loop containing nucleoside triphosphate hydrolases"/>
    <property type="match status" value="1"/>
</dbReference>
<dbReference type="InterPro" id="IPR050763">
    <property type="entry name" value="ABC_transporter_ATP-binding"/>
</dbReference>
<dbReference type="GO" id="GO:0016887">
    <property type="term" value="F:ATP hydrolysis activity"/>
    <property type="evidence" value="ECO:0007669"/>
    <property type="project" value="InterPro"/>
</dbReference>
<feature type="domain" description="ABC transporter" evidence="4">
    <location>
        <begin position="4"/>
        <end position="257"/>
    </location>
</feature>
<dbReference type="OrthoDB" id="9804819at2"/>
<dbReference type="GO" id="GO:0005524">
    <property type="term" value="F:ATP binding"/>
    <property type="evidence" value="ECO:0007669"/>
    <property type="project" value="UniProtKB-KW"/>
</dbReference>
<evidence type="ECO:0000313" key="6">
    <source>
        <dbReference type="Proteomes" id="UP000295636"/>
    </source>
</evidence>
<keyword evidence="3 5" id="KW-0067">ATP-binding</keyword>
<dbReference type="Gene3D" id="3.40.50.300">
    <property type="entry name" value="P-loop containing nucleotide triphosphate hydrolases"/>
    <property type="match status" value="1"/>
</dbReference>
<reference evidence="5 6" key="1">
    <citation type="submission" date="2019-03" db="EMBL/GenBank/DDBJ databases">
        <title>This is whole genome sequence of Paenibacillus sp MS74 strain.</title>
        <authorList>
            <person name="Trinh H.N."/>
        </authorList>
    </citation>
    <scope>NUCLEOTIDE SEQUENCE [LARGE SCALE GENOMIC DNA]</scope>
    <source>
        <strain evidence="5 6">MS74</strain>
    </source>
</reference>
<dbReference type="InterPro" id="IPR027417">
    <property type="entry name" value="P-loop_NTPase"/>
</dbReference>
<name>A0A4R5KRT2_9BACL</name>
<dbReference type="PANTHER" id="PTHR42711:SF1">
    <property type="entry name" value="ABC-TRANSPORT PROTEIN, ATP-BINDING COMPONENT"/>
    <property type="match status" value="1"/>
</dbReference>
<proteinExistence type="predicted"/>
<dbReference type="Proteomes" id="UP000295636">
    <property type="component" value="Unassembled WGS sequence"/>
</dbReference>
<evidence type="ECO:0000313" key="5">
    <source>
        <dbReference type="EMBL" id="TDF97520.1"/>
    </source>
</evidence>
<dbReference type="InterPro" id="IPR003439">
    <property type="entry name" value="ABC_transporter-like_ATP-bd"/>
</dbReference>
<dbReference type="InterPro" id="IPR003593">
    <property type="entry name" value="AAA+_ATPase"/>
</dbReference>
<dbReference type="SMART" id="SM00382">
    <property type="entry name" value="AAA"/>
    <property type="match status" value="1"/>
</dbReference>
<dbReference type="PANTHER" id="PTHR42711">
    <property type="entry name" value="ABC TRANSPORTER ATP-BINDING PROTEIN"/>
    <property type="match status" value="1"/>
</dbReference>
<sequence>MNAIRVEGLSKTFAVKQKASGLMGSVQSLLKPRFSEKAAVRRIDLTVEQGETLAFLGPNGAGKSTTIKMLTGILHPSGGAAEVLGLCPWKERRRLAYHIGSVFGQKSQLWYHLPPLDSFELMSRIYELKRADYFSRRDDLIRRFELEPYLHTPVRKLSLGERMRCEIAAAMLHRPKIVFLDEPTIGLDVIVKQKIRELIREMNSEEGTTVFLTSHDAGDIEQLCKRAVVINHGQVILDEGVERMKRELLTEKTIRLQLQEPGPPFRFPGVEVLRQEGGAMELSVETVTAGIEQVLAHIVSHYRVVDVTIEDPPMEQIITHIYAKDSAVRREEARQRP</sequence>
<dbReference type="PROSITE" id="PS50893">
    <property type="entry name" value="ABC_TRANSPORTER_2"/>
    <property type="match status" value="1"/>
</dbReference>
<accession>A0A4R5KRT2</accession>